<evidence type="ECO:0000313" key="2">
    <source>
        <dbReference type="EMBL" id="KAF4977779.1"/>
    </source>
</evidence>
<feature type="compositionally biased region" description="Acidic residues" evidence="1">
    <location>
        <begin position="329"/>
        <end position="343"/>
    </location>
</feature>
<feature type="compositionally biased region" description="Low complexity" evidence="1">
    <location>
        <begin position="319"/>
        <end position="328"/>
    </location>
</feature>
<reference evidence="2" key="1">
    <citation type="journal article" date="2020" name="BMC Genomics">
        <title>Correction to: Identification and distribution of gene clusters required for synthesis of sphingolipid metabolism inhibitors in diverse species of the filamentous fungus Fusarium.</title>
        <authorList>
            <person name="Kim H.S."/>
            <person name="Lohmar J.M."/>
            <person name="Busman M."/>
            <person name="Brown D.W."/>
            <person name="Naumann T.A."/>
            <person name="Divon H.H."/>
            <person name="Lysoe E."/>
            <person name="Uhlig S."/>
            <person name="Proctor R.H."/>
        </authorList>
    </citation>
    <scope>NUCLEOTIDE SEQUENCE</scope>
    <source>
        <strain evidence="2">NRRL 22465</strain>
    </source>
</reference>
<dbReference type="Proteomes" id="UP000635477">
    <property type="component" value="Unassembled WGS sequence"/>
</dbReference>
<evidence type="ECO:0000256" key="1">
    <source>
        <dbReference type="SAM" id="MobiDB-lite"/>
    </source>
</evidence>
<accession>A0A8H4UJV2</accession>
<feature type="region of interest" description="Disordered" evidence="1">
    <location>
        <begin position="291"/>
        <end position="343"/>
    </location>
</feature>
<organism evidence="2 3">
    <name type="scientific">Fusarium zealandicum</name>
    <dbReference type="NCBI Taxonomy" id="1053134"/>
    <lineage>
        <taxon>Eukaryota</taxon>
        <taxon>Fungi</taxon>
        <taxon>Dikarya</taxon>
        <taxon>Ascomycota</taxon>
        <taxon>Pezizomycotina</taxon>
        <taxon>Sordariomycetes</taxon>
        <taxon>Hypocreomycetidae</taxon>
        <taxon>Hypocreales</taxon>
        <taxon>Nectriaceae</taxon>
        <taxon>Fusarium</taxon>
        <taxon>Fusarium staphyleae species complex</taxon>
    </lineage>
</organism>
<proteinExistence type="predicted"/>
<name>A0A8H4UJV2_9HYPO</name>
<dbReference type="AlphaFoldDB" id="A0A8H4UJV2"/>
<comment type="caution">
    <text evidence="2">The sequence shown here is derived from an EMBL/GenBank/DDBJ whole genome shotgun (WGS) entry which is preliminary data.</text>
</comment>
<dbReference type="OrthoDB" id="417208at2759"/>
<sequence>MATIAALPARLTTCLPPWCEASEQSSSASLESEPTPKPFALTLPHVLRRNTRLWDVLGDAHLLTDDALKERIIPLCREIDDYQGFDHQELYGFSKALVTKYGETSVRVLRRVWDLHLVHIAHPEIPGDDPGVFDQSVWLAKIRDVYTEDFKAATHNHENGPFMTDVLVKEHEDRVKRATKEREVFAGMHLELTQDHINNMPAYKSTALAEGPLVALRRCLETADAFHKLLPDEEEGVLSDDEEEAMRTYQAFQLWHVAARAAMGWEPRRQRTLEGILPTYCDDILKRRKREARGMDDQLRSQLEAILGDTRGESGGVGSEESSSSSSSSDEDEDGPEIEGGDE</sequence>
<dbReference type="EMBL" id="JABEYC010000418">
    <property type="protein sequence ID" value="KAF4977779.1"/>
    <property type="molecule type" value="Genomic_DNA"/>
</dbReference>
<gene>
    <name evidence="2" type="ORF">FZEAL_5745</name>
</gene>
<protein>
    <submittedName>
        <fullName evidence="2">Uncharacterized protein</fullName>
    </submittedName>
</protein>
<reference evidence="2" key="2">
    <citation type="submission" date="2020-05" db="EMBL/GenBank/DDBJ databases">
        <authorList>
            <person name="Kim H.-S."/>
            <person name="Proctor R.H."/>
            <person name="Brown D.W."/>
        </authorList>
    </citation>
    <scope>NUCLEOTIDE SEQUENCE</scope>
    <source>
        <strain evidence="2">NRRL 22465</strain>
    </source>
</reference>
<keyword evidence="3" id="KW-1185">Reference proteome</keyword>
<evidence type="ECO:0000313" key="3">
    <source>
        <dbReference type="Proteomes" id="UP000635477"/>
    </source>
</evidence>